<evidence type="ECO:0000313" key="9">
    <source>
        <dbReference type="Proteomes" id="UP000368474"/>
    </source>
</evidence>
<organism evidence="8 9">
    <name type="scientific">Pandoraea morbifera</name>
    <dbReference type="NCBI Taxonomy" id="2508300"/>
    <lineage>
        <taxon>Bacteria</taxon>
        <taxon>Pseudomonadati</taxon>
        <taxon>Pseudomonadota</taxon>
        <taxon>Betaproteobacteria</taxon>
        <taxon>Burkholderiales</taxon>
        <taxon>Burkholderiaceae</taxon>
        <taxon>Pandoraea</taxon>
    </lineage>
</organism>
<dbReference type="Gene3D" id="3.40.50.150">
    <property type="entry name" value="Vaccinia Virus protein VP39"/>
    <property type="match status" value="1"/>
</dbReference>
<dbReference type="Pfam" id="PF01555">
    <property type="entry name" value="N6_N4_Mtase"/>
    <property type="match status" value="1"/>
</dbReference>
<evidence type="ECO:0000259" key="7">
    <source>
        <dbReference type="Pfam" id="PF01555"/>
    </source>
</evidence>
<evidence type="ECO:0000256" key="5">
    <source>
        <dbReference type="ARBA" id="ARBA00022691"/>
    </source>
</evidence>
<feature type="domain" description="DNA methylase N-4/N-6" evidence="7">
    <location>
        <begin position="140"/>
        <end position="478"/>
    </location>
</feature>
<reference evidence="8 9" key="1">
    <citation type="submission" date="2019-08" db="EMBL/GenBank/DDBJ databases">
        <authorList>
            <person name="Peeters C."/>
        </authorList>
    </citation>
    <scope>NUCLEOTIDE SEQUENCE [LARGE SCALE GENOMIC DNA]</scope>
    <source>
        <strain evidence="8 9">LMG 31116</strain>
    </source>
</reference>
<proteinExistence type="inferred from homology"/>
<dbReference type="SUPFAM" id="SSF53335">
    <property type="entry name" value="S-adenosyl-L-methionine-dependent methyltransferases"/>
    <property type="match status" value="1"/>
</dbReference>
<keyword evidence="9" id="KW-1185">Reference proteome</keyword>
<dbReference type="EC" id="2.1.1.72" evidence="2"/>
<evidence type="ECO:0000256" key="1">
    <source>
        <dbReference type="ARBA" id="ARBA00006594"/>
    </source>
</evidence>
<dbReference type="RefSeq" id="WP_150568359.1">
    <property type="nucleotide sequence ID" value="NZ_CABPSD010000016.1"/>
</dbReference>
<dbReference type="GO" id="GO:0009007">
    <property type="term" value="F:site-specific DNA-methyltransferase (adenine-specific) activity"/>
    <property type="evidence" value="ECO:0007669"/>
    <property type="project" value="UniProtKB-EC"/>
</dbReference>
<dbReference type="Proteomes" id="UP000368474">
    <property type="component" value="Unassembled WGS sequence"/>
</dbReference>
<dbReference type="InterPro" id="IPR002295">
    <property type="entry name" value="N4/N6-MTase_EcoPI_Mod-like"/>
</dbReference>
<evidence type="ECO:0000256" key="3">
    <source>
        <dbReference type="ARBA" id="ARBA00022603"/>
    </source>
</evidence>
<dbReference type="InterPro" id="IPR029063">
    <property type="entry name" value="SAM-dependent_MTases_sf"/>
</dbReference>
<evidence type="ECO:0000256" key="4">
    <source>
        <dbReference type="ARBA" id="ARBA00022679"/>
    </source>
</evidence>
<sequence length="687" mass="77159">MKIGAAIKRHSFSWIALPSISVKHKKVTAPYSQYSNETSDGKAELLSRLRDLVPSAFLDGELDKNALLDALGLDDKSASAFAFTWPGIEIAREHARIPTTATLAPDVAASINWTSAKDVLIEGDNLQVLKLLKNGYSRKVKLVYIDPPYNTGDTFTYNDDFAVPESQYLRDTGQVDEQGNAMTSRLEIGGRKHSPWLTMMFPRLVLARHLLRRDGVILVSIDNNEVHHLRLLLDATFGAENFVDMMTWRGARKGDAKLTGGGQDYVLVYARDIAFLKANDVRWRERKDGLEPIYSKVEELRATYGTDYESMTKELRAWYKSLADDNPSKAHDYYNRVDAKGIWFPDNISSPNYRENLIYDWKGYSPPDNGWRYEKATMERLDKDGRLLYPKDKSKRVQIKSYLHMRENWAPPSVFYRDRRAASSALNELMGAKVFDDPKSTDVLARLFHAITDDGDLILDFFAGSGSTGQAVWEQNRKDGKVRHWVLVQAPEPPNSEEESGKNALEAGYKTIFEVTAERLRRVAASLSDAVNEAALGFRVFRTRPTNLVVEKPIVATPDLTGQMYLDHVLNHAAGSPVAKGAKPEAVAWEIALKSTDTRLDAREITHKIDGVSVYEFTPVNGESTTGRLLISLDTFTLTTADKLGLTDDDTLILRGDKIEDSVTLTLAPRLRSKLILLERVPREVSL</sequence>
<dbReference type="AlphaFoldDB" id="A0A5E4Y391"/>
<evidence type="ECO:0000256" key="6">
    <source>
        <dbReference type="ARBA" id="ARBA00047942"/>
    </source>
</evidence>
<protein>
    <recommendedName>
        <fullName evidence="2">site-specific DNA-methyltransferase (adenine-specific)</fullName>
        <ecNumber evidence="2">2.1.1.72</ecNumber>
    </recommendedName>
</protein>
<dbReference type="PROSITE" id="PS00092">
    <property type="entry name" value="N6_MTASE"/>
    <property type="match status" value="1"/>
</dbReference>
<name>A0A5E4Y391_9BURK</name>
<dbReference type="GO" id="GO:0032259">
    <property type="term" value="P:methylation"/>
    <property type="evidence" value="ECO:0007669"/>
    <property type="project" value="UniProtKB-KW"/>
</dbReference>
<keyword evidence="5" id="KW-0949">S-adenosyl-L-methionine</keyword>
<dbReference type="EMBL" id="CABPSD010000016">
    <property type="protein sequence ID" value="VVE42828.1"/>
    <property type="molecule type" value="Genomic_DNA"/>
</dbReference>
<comment type="catalytic activity">
    <reaction evidence="6">
        <text>a 2'-deoxyadenosine in DNA + S-adenosyl-L-methionine = an N(6)-methyl-2'-deoxyadenosine in DNA + S-adenosyl-L-homocysteine + H(+)</text>
        <dbReference type="Rhea" id="RHEA:15197"/>
        <dbReference type="Rhea" id="RHEA-COMP:12418"/>
        <dbReference type="Rhea" id="RHEA-COMP:12419"/>
        <dbReference type="ChEBI" id="CHEBI:15378"/>
        <dbReference type="ChEBI" id="CHEBI:57856"/>
        <dbReference type="ChEBI" id="CHEBI:59789"/>
        <dbReference type="ChEBI" id="CHEBI:90615"/>
        <dbReference type="ChEBI" id="CHEBI:90616"/>
        <dbReference type="EC" id="2.1.1.72"/>
    </reaction>
</comment>
<dbReference type="GO" id="GO:0003677">
    <property type="term" value="F:DNA binding"/>
    <property type="evidence" value="ECO:0007669"/>
    <property type="project" value="InterPro"/>
</dbReference>
<comment type="similarity">
    <text evidence="1">Belongs to the N(4)/N(6)-methyltransferase family.</text>
</comment>
<dbReference type="InterPro" id="IPR002052">
    <property type="entry name" value="DNA_methylase_N6_adenine_CS"/>
</dbReference>
<keyword evidence="3 8" id="KW-0489">Methyltransferase</keyword>
<dbReference type="PRINTS" id="PR00506">
    <property type="entry name" value="D21N6MTFRASE"/>
</dbReference>
<evidence type="ECO:0000313" key="8">
    <source>
        <dbReference type="EMBL" id="VVE42828.1"/>
    </source>
</evidence>
<accession>A0A5E4Y391</accession>
<gene>
    <name evidence="8" type="ORF">PMO31116_04205</name>
</gene>
<dbReference type="GO" id="GO:0008170">
    <property type="term" value="F:N-methyltransferase activity"/>
    <property type="evidence" value="ECO:0007669"/>
    <property type="project" value="InterPro"/>
</dbReference>
<keyword evidence="4 8" id="KW-0808">Transferase</keyword>
<evidence type="ECO:0000256" key="2">
    <source>
        <dbReference type="ARBA" id="ARBA00011900"/>
    </source>
</evidence>
<dbReference type="InterPro" id="IPR002941">
    <property type="entry name" value="DNA_methylase_N4/N6"/>
</dbReference>